<proteinExistence type="predicted"/>
<sequence length="123" mass="14354">MSVSGYKDVMIEVNRKEKEAGIVPDPDVDTYVKYGDMNKEIMIFGEQKKFSSFLQHYYGYQNDHLCLVAVVLIAFPIPSCFCISFCLLLWQIEFPKELNFEKKKRKKKKITTRCSNRINSVVV</sequence>
<comment type="caution">
    <text evidence="2">The sequence shown here is derived from an EMBL/GenBank/DDBJ whole genome shotgun (WGS) entry which is preliminary data.</text>
</comment>
<feature type="transmembrane region" description="Helical" evidence="1">
    <location>
        <begin position="67"/>
        <end position="90"/>
    </location>
</feature>
<name>A0AAE0DVL1_9ROSI</name>
<reference evidence="2" key="1">
    <citation type="journal article" date="2023" name="Plant J.">
        <title>Genome sequences and population genomics provide insights into the demographic history, inbreeding, and mutation load of two 'living fossil' tree species of Dipteronia.</title>
        <authorList>
            <person name="Feng Y."/>
            <person name="Comes H.P."/>
            <person name="Chen J."/>
            <person name="Zhu S."/>
            <person name="Lu R."/>
            <person name="Zhang X."/>
            <person name="Li P."/>
            <person name="Qiu J."/>
            <person name="Olsen K.M."/>
            <person name="Qiu Y."/>
        </authorList>
    </citation>
    <scope>NUCLEOTIDE SEQUENCE</scope>
    <source>
        <strain evidence="2">NBL</strain>
    </source>
</reference>
<dbReference type="Proteomes" id="UP001281410">
    <property type="component" value="Unassembled WGS sequence"/>
</dbReference>
<evidence type="ECO:0000313" key="2">
    <source>
        <dbReference type="EMBL" id="KAK3189986.1"/>
    </source>
</evidence>
<evidence type="ECO:0000256" key="1">
    <source>
        <dbReference type="SAM" id="Phobius"/>
    </source>
</evidence>
<dbReference type="AlphaFoldDB" id="A0AAE0DVL1"/>
<organism evidence="2 3">
    <name type="scientific">Dipteronia sinensis</name>
    <dbReference type="NCBI Taxonomy" id="43782"/>
    <lineage>
        <taxon>Eukaryota</taxon>
        <taxon>Viridiplantae</taxon>
        <taxon>Streptophyta</taxon>
        <taxon>Embryophyta</taxon>
        <taxon>Tracheophyta</taxon>
        <taxon>Spermatophyta</taxon>
        <taxon>Magnoliopsida</taxon>
        <taxon>eudicotyledons</taxon>
        <taxon>Gunneridae</taxon>
        <taxon>Pentapetalae</taxon>
        <taxon>rosids</taxon>
        <taxon>malvids</taxon>
        <taxon>Sapindales</taxon>
        <taxon>Sapindaceae</taxon>
        <taxon>Hippocastanoideae</taxon>
        <taxon>Acereae</taxon>
        <taxon>Dipteronia</taxon>
    </lineage>
</organism>
<keyword evidence="1" id="KW-1133">Transmembrane helix</keyword>
<accession>A0AAE0DVL1</accession>
<keyword evidence="1" id="KW-0812">Transmembrane</keyword>
<gene>
    <name evidence="2" type="ORF">Dsin_029547</name>
</gene>
<evidence type="ECO:0000313" key="3">
    <source>
        <dbReference type="Proteomes" id="UP001281410"/>
    </source>
</evidence>
<protein>
    <submittedName>
        <fullName evidence="2">Uncharacterized protein</fullName>
    </submittedName>
</protein>
<keyword evidence="3" id="KW-1185">Reference proteome</keyword>
<keyword evidence="1" id="KW-0472">Membrane</keyword>
<dbReference type="EMBL" id="JANJYJ010000009">
    <property type="protein sequence ID" value="KAK3189986.1"/>
    <property type="molecule type" value="Genomic_DNA"/>
</dbReference>